<dbReference type="GO" id="GO:0032259">
    <property type="term" value="P:methylation"/>
    <property type="evidence" value="ECO:0007669"/>
    <property type="project" value="UniProtKB-KW"/>
</dbReference>
<dbReference type="PATRIC" id="fig|1796491.3.peg.1600"/>
<accession>A0A139BU26</accession>
<dbReference type="AlphaFoldDB" id="A0A139BU26"/>
<keyword evidence="1" id="KW-0489">Methyltransferase</keyword>
<reference evidence="3 4" key="2">
    <citation type="submission" date="2016-03" db="EMBL/GenBank/DDBJ databases">
        <title>New uncultured bacterium of the family Gallionellaceae from acid mine drainage: description and reconstruction of genome based on metagenomic analysis of microbial community.</title>
        <authorList>
            <person name="Kadnikov V."/>
            <person name="Ivasenko D."/>
            <person name="Beletsky A."/>
            <person name="Mardanov A."/>
            <person name="Danilova E."/>
            <person name="Pimenov N."/>
            <person name="Karnachuk O."/>
            <person name="Ravin N."/>
        </authorList>
    </citation>
    <scope>NUCLEOTIDE SEQUENCE [LARGE SCALE GENOMIC DNA]</scope>
    <source>
        <strain evidence="3">ShG14-8</strain>
    </source>
</reference>
<dbReference type="InterPro" id="IPR003788">
    <property type="entry name" value="NDUFAF7"/>
</dbReference>
<keyword evidence="2" id="KW-0808">Transferase</keyword>
<dbReference type="EMBL" id="LSLI01000030">
    <property type="protein sequence ID" value="KXS32418.1"/>
    <property type="molecule type" value="Genomic_DNA"/>
</dbReference>
<evidence type="ECO:0000256" key="1">
    <source>
        <dbReference type="ARBA" id="ARBA00022603"/>
    </source>
</evidence>
<dbReference type="PANTHER" id="PTHR12049:SF7">
    <property type="entry name" value="PROTEIN ARGININE METHYLTRANSFERASE NDUFAF7, MITOCHONDRIAL"/>
    <property type="match status" value="1"/>
</dbReference>
<dbReference type="InterPro" id="IPR029063">
    <property type="entry name" value="SAM-dependent_MTases_sf"/>
</dbReference>
<dbReference type="Gene3D" id="3.40.50.12710">
    <property type="match status" value="1"/>
</dbReference>
<gene>
    <name evidence="3" type="ORF">AWT59_1458</name>
</gene>
<reference evidence="3 4" key="1">
    <citation type="submission" date="2016-02" db="EMBL/GenBank/DDBJ databases">
        <authorList>
            <person name="Wen L."/>
            <person name="He K."/>
            <person name="Yang H."/>
        </authorList>
    </citation>
    <scope>NUCLEOTIDE SEQUENCE [LARGE SCALE GENOMIC DNA]</scope>
    <source>
        <strain evidence="3">ShG14-8</strain>
    </source>
</reference>
<organism evidence="3 4">
    <name type="scientific">Candidatus Gallionella acididurans</name>
    <dbReference type="NCBI Taxonomy" id="1796491"/>
    <lineage>
        <taxon>Bacteria</taxon>
        <taxon>Pseudomonadati</taxon>
        <taxon>Pseudomonadota</taxon>
        <taxon>Betaproteobacteria</taxon>
        <taxon>Nitrosomonadales</taxon>
        <taxon>Gallionellaceae</taxon>
        <taxon>Gallionella</taxon>
    </lineage>
</organism>
<evidence type="ECO:0000313" key="4">
    <source>
        <dbReference type="Proteomes" id="UP000070578"/>
    </source>
</evidence>
<sequence>MPKPPIATLPVPGPEAAQHSARLTEFIRRDIAAQGGWIPFARFMELALYAPGLGYYSAGAHKLGAAGDFITAPELSPLFGRTLARQAAQVMAQSAAHILELGAGSGKLAADMLAELEQLGSLPDSYAILEVSPDLRARQHALLRERLPHLLDRVRWLDTLPERFSGIAVANEVLDALPVHLLHWHDSAITERGVAAGEHGFIWQERAVSNAGLLHAAQQVKVPDDYASEICLAARGLVTSLGQRLEKGALLFIDYGFGAREFYHPQRNRGTLMCHYRHHAHDDPFFLPGLQDITAHVNFTDIAECGIDAGLEFAGYTSQAFFLVNCGITGLLQDTSPDNLRDYLPLSAQLQKLTSPAEMGELFKVIALGKGMVNPLCGFVNGDLTRSL</sequence>
<name>A0A139BU26_9PROT</name>
<dbReference type="Pfam" id="PF02636">
    <property type="entry name" value="Methyltransf_28"/>
    <property type="match status" value="1"/>
</dbReference>
<dbReference type="InterPro" id="IPR038375">
    <property type="entry name" value="NDUFAF7_sf"/>
</dbReference>
<evidence type="ECO:0000313" key="3">
    <source>
        <dbReference type="EMBL" id="KXS32418.1"/>
    </source>
</evidence>
<proteinExistence type="predicted"/>
<evidence type="ECO:0008006" key="5">
    <source>
        <dbReference type="Google" id="ProtNLM"/>
    </source>
</evidence>
<dbReference type="SUPFAM" id="SSF53335">
    <property type="entry name" value="S-adenosyl-L-methionine-dependent methyltransferases"/>
    <property type="match status" value="1"/>
</dbReference>
<dbReference type="GO" id="GO:0035243">
    <property type="term" value="F:protein-arginine omega-N symmetric methyltransferase activity"/>
    <property type="evidence" value="ECO:0007669"/>
    <property type="project" value="TreeGrafter"/>
</dbReference>
<dbReference type="PANTHER" id="PTHR12049">
    <property type="entry name" value="PROTEIN ARGININE METHYLTRANSFERASE NDUFAF7, MITOCHONDRIAL"/>
    <property type="match status" value="1"/>
</dbReference>
<protein>
    <recommendedName>
        <fullName evidence="5">SAM-dependent methyltransferase</fullName>
    </recommendedName>
</protein>
<evidence type="ECO:0000256" key="2">
    <source>
        <dbReference type="ARBA" id="ARBA00022679"/>
    </source>
</evidence>
<comment type="caution">
    <text evidence="3">The sequence shown here is derived from an EMBL/GenBank/DDBJ whole genome shotgun (WGS) entry which is preliminary data.</text>
</comment>
<dbReference type="Proteomes" id="UP000070578">
    <property type="component" value="Unassembled WGS sequence"/>
</dbReference>